<sequence length="62" mass="7112">MPKAALDARYLLCKRAKKVEGKRRVAKITYLFQPTKTGIIAQRLFEAEPPKVQVLLGRLKKM</sequence>
<proteinExistence type="predicted"/>
<accession>A0ABN9P8L6</accession>
<keyword evidence="2" id="KW-1185">Reference proteome</keyword>
<dbReference type="EMBL" id="CAUYUJ010000168">
    <property type="protein sequence ID" value="CAK0789080.1"/>
    <property type="molecule type" value="Genomic_DNA"/>
</dbReference>
<evidence type="ECO:0000313" key="2">
    <source>
        <dbReference type="Proteomes" id="UP001189429"/>
    </source>
</evidence>
<gene>
    <name evidence="1" type="ORF">PCOR1329_LOCUS749</name>
</gene>
<evidence type="ECO:0000313" key="1">
    <source>
        <dbReference type="EMBL" id="CAK0789080.1"/>
    </source>
</evidence>
<reference evidence="1" key="1">
    <citation type="submission" date="2023-10" db="EMBL/GenBank/DDBJ databases">
        <authorList>
            <person name="Chen Y."/>
            <person name="Shah S."/>
            <person name="Dougan E. K."/>
            <person name="Thang M."/>
            <person name="Chan C."/>
        </authorList>
    </citation>
    <scope>NUCLEOTIDE SEQUENCE [LARGE SCALE GENOMIC DNA]</scope>
</reference>
<comment type="caution">
    <text evidence="1">The sequence shown here is derived from an EMBL/GenBank/DDBJ whole genome shotgun (WGS) entry which is preliminary data.</text>
</comment>
<organism evidence="1 2">
    <name type="scientific">Prorocentrum cordatum</name>
    <dbReference type="NCBI Taxonomy" id="2364126"/>
    <lineage>
        <taxon>Eukaryota</taxon>
        <taxon>Sar</taxon>
        <taxon>Alveolata</taxon>
        <taxon>Dinophyceae</taxon>
        <taxon>Prorocentrales</taxon>
        <taxon>Prorocentraceae</taxon>
        <taxon>Prorocentrum</taxon>
    </lineage>
</organism>
<protein>
    <submittedName>
        <fullName evidence="1">Uncharacterized protein</fullName>
    </submittedName>
</protein>
<name>A0ABN9P8L6_9DINO</name>
<dbReference type="Proteomes" id="UP001189429">
    <property type="component" value="Unassembled WGS sequence"/>
</dbReference>